<sequence length="385" mass="42330">MLSLVRYTIASLCATAAAQQYAGDTISGSLPSAEGAEIAYFRVSDPSGANDRLTLLNYYSLDSNGQRLQESAVERAVIMNFGQNRNAADYEGFVIEALKKVTSGASVDNTAVMVPMWANDQDKGVAYPYDDQTQTSTSNAMVWYDTEWAYGRNNMYPSSSTNISTFYVLDEIVQYYMDESTFPNLKEVVIAGHSMGSQLVQRYAALTSVQSGRIPVTFWPADPNSLVWLSADHPVQTSNCPTFDDYPEGFSNYAQDNQQYGQTLVSQGVEAVRQNFQNKQVAWLRSTQDQGDHTTDGCGAYASGNNRDERFLNFIKAFPPQCEDPAGGNCDTVDYIDATHDAQAAFGSEAGLARLFSDNFDGKGVRAHDFGTRRQNDDDPYPSSA</sequence>
<evidence type="ECO:0000313" key="2">
    <source>
        <dbReference type="EMBL" id="KAL1584216.1"/>
    </source>
</evidence>
<dbReference type="EMBL" id="JAAQHG020000028">
    <property type="protein sequence ID" value="KAL1584216.1"/>
    <property type="molecule type" value="Genomic_DNA"/>
</dbReference>
<feature type="signal peptide" evidence="1">
    <location>
        <begin position="1"/>
        <end position="18"/>
    </location>
</feature>
<dbReference type="GeneID" id="96008660"/>
<reference evidence="2 3" key="1">
    <citation type="journal article" date="2020" name="Microbiol. Resour. Announc.">
        <title>Draft Genome Sequence of a Cladosporium Species Isolated from the Mesophotic Ascidian Didemnum maculosum.</title>
        <authorList>
            <person name="Gioti A."/>
            <person name="Siaperas R."/>
            <person name="Nikolaivits E."/>
            <person name="Le Goff G."/>
            <person name="Ouazzani J."/>
            <person name="Kotoulas G."/>
            <person name="Topakas E."/>
        </authorList>
    </citation>
    <scope>NUCLEOTIDE SEQUENCE [LARGE SCALE GENOMIC DNA]</scope>
    <source>
        <strain evidence="2 3">TM138-S3</strain>
    </source>
</reference>
<dbReference type="InterPro" id="IPR029058">
    <property type="entry name" value="AB_hydrolase_fold"/>
</dbReference>
<feature type="chain" id="PRO_5044298793" evidence="1">
    <location>
        <begin position="19"/>
        <end position="385"/>
    </location>
</feature>
<dbReference type="Proteomes" id="UP000803884">
    <property type="component" value="Unassembled WGS sequence"/>
</dbReference>
<dbReference type="SUPFAM" id="SSF53474">
    <property type="entry name" value="alpha/beta-Hydrolases"/>
    <property type="match status" value="1"/>
</dbReference>
<dbReference type="Gene3D" id="3.40.50.1820">
    <property type="entry name" value="alpha/beta hydrolase"/>
    <property type="match status" value="1"/>
</dbReference>
<name>A0AB34KK55_9PEZI</name>
<proteinExistence type="predicted"/>
<dbReference type="RefSeq" id="XP_069227322.1">
    <property type="nucleotide sequence ID" value="XM_069375822.1"/>
</dbReference>
<evidence type="ECO:0000313" key="3">
    <source>
        <dbReference type="Proteomes" id="UP000803884"/>
    </source>
</evidence>
<evidence type="ECO:0000256" key="1">
    <source>
        <dbReference type="SAM" id="SignalP"/>
    </source>
</evidence>
<keyword evidence="3" id="KW-1185">Reference proteome</keyword>
<keyword evidence="1" id="KW-0732">Signal</keyword>
<accession>A0AB34KK55</accession>
<comment type="caution">
    <text evidence="2">The sequence shown here is derived from an EMBL/GenBank/DDBJ whole genome shotgun (WGS) entry which is preliminary data.</text>
</comment>
<organism evidence="2 3">
    <name type="scientific">Cladosporium halotolerans</name>
    <dbReference type="NCBI Taxonomy" id="1052096"/>
    <lineage>
        <taxon>Eukaryota</taxon>
        <taxon>Fungi</taxon>
        <taxon>Dikarya</taxon>
        <taxon>Ascomycota</taxon>
        <taxon>Pezizomycotina</taxon>
        <taxon>Dothideomycetes</taxon>
        <taxon>Dothideomycetidae</taxon>
        <taxon>Cladosporiales</taxon>
        <taxon>Cladosporiaceae</taxon>
        <taxon>Cladosporium</taxon>
    </lineage>
</organism>
<gene>
    <name evidence="2" type="ORF">WHR41_07217</name>
</gene>
<dbReference type="PANTHER" id="PTHR35560">
    <property type="entry name" value="BLL0132 PROTEIN"/>
    <property type="match status" value="1"/>
</dbReference>
<dbReference type="AlphaFoldDB" id="A0AB34KK55"/>
<dbReference type="PANTHER" id="PTHR35560:SF3">
    <property type="entry name" value="PEPTIDASE S9 PROLYL OLIGOPEPTIDASE CATALYTIC DOMAIN-CONTAINING PROTEIN"/>
    <property type="match status" value="1"/>
</dbReference>
<protein>
    <submittedName>
        <fullName evidence="2">Uncharacterized protein</fullName>
    </submittedName>
</protein>